<dbReference type="EMBL" id="JABSTR010000007">
    <property type="protein sequence ID" value="KAH9374554.1"/>
    <property type="molecule type" value="Genomic_DNA"/>
</dbReference>
<dbReference type="Proteomes" id="UP000821853">
    <property type="component" value="Chromosome 5"/>
</dbReference>
<dbReference type="VEuPathDB" id="VectorBase:HLOH_061968"/>
<name>A0A9J6GGS8_HAELO</name>
<comment type="caution">
    <text evidence="1">The sequence shown here is derived from an EMBL/GenBank/DDBJ whole genome shotgun (WGS) entry which is preliminary data.</text>
</comment>
<protein>
    <submittedName>
        <fullName evidence="1">Uncharacterized protein</fullName>
    </submittedName>
</protein>
<evidence type="ECO:0000313" key="2">
    <source>
        <dbReference type="Proteomes" id="UP000821853"/>
    </source>
</evidence>
<evidence type="ECO:0000313" key="1">
    <source>
        <dbReference type="EMBL" id="KAH9374554.1"/>
    </source>
</evidence>
<keyword evidence="2" id="KW-1185">Reference proteome</keyword>
<organism evidence="1 2">
    <name type="scientific">Haemaphysalis longicornis</name>
    <name type="common">Bush tick</name>
    <dbReference type="NCBI Taxonomy" id="44386"/>
    <lineage>
        <taxon>Eukaryota</taxon>
        <taxon>Metazoa</taxon>
        <taxon>Ecdysozoa</taxon>
        <taxon>Arthropoda</taxon>
        <taxon>Chelicerata</taxon>
        <taxon>Arachnida</taxon>
        <taxon>Acari</taxon>
        <taxon>Parasitiformes</taxon>
        <taxon>Ixodida</taxon>
        <taxon>Ixodoidea</taxon>
        <taxon>Ixodidae</taxon>
        <taxon>Haemaphysalinae</taxon>
        <taxon>Haemaphysalis</taxon>
    </lineage>
</organism>
<sequence length="148" mass="15714">MASTFLIENVPVVEGHALGRPVSVLRDTGSNTVIVRRDVGADDHVNGRMRKIVLLDGSIKNPPQATIQVDTPYLVGEVTALCMTNTTHDIVLGNLPGVRAPNVPDPCWVSTSCTDGEVTGCLNGIRPPDTLARIAAVAKAMNEDSIIF</sequence>
<proteinExistence type="predicted"/>
<gene>
    <name evidence="1" type="ORF">HPB48_018544</name>
</gene>
<dbReference type="OMA" id="MTNTTHD"/>
<reference evidence="1 2" key="1">
    <citation type="journal article" date="2020" name="Cell">
        <title>Large-Scale Comparative Analyses of Tick Genomes Elucidate Their Genetic Diversity and Vector Capacities.</title>
        <authorList>
            <consortium name="Tick Genome and Microbiome Consortium (TIGMIC)"/>
            <person name="Jia N."/>
            <person name="Wang J."/>
            <person name="Shi W."/>
            <person name="Du L."/>
            <person name="Sun Y."/>
            <person name="Zhan W."/>
            <person name="Jiang J.F."/>
            <person name="Wang Q."/>
            <person name="Zhang B."/>
            <person name="Ji P."/>
            <person name="Bell-Sakyi L."/>
            <person name="Cui X.M."/>
            <person name="Yuan T.T."/>
            <person name="Jiang B.G."/>
            <person name="Yang W.F."/>
            <person name="Lam T.T."/>
            <person name="Chang Q.C."/>
            <person name="Ding S.J."/>
            <person name="Wang X.J."/>
            <person name="Zhu J.G."/>
            <person name="Ruan X.D."/>
            <person name="Zhao L."/>
            <person name="Wei J.T."/>
            <person name="Ye R.Z."/>
            <person name="Que T.C."/>
            <person name="Du C.H."/>
            <person name="Zhou Y.H."/>
            <person name="Cheng J.X."/>
            <person name="Dai P.F."/>
            <person name="Guo W.B."/>
            <person name="Han X.H."/>
            <person name="Huang E.J."/>
            <person name="Li L.F."/>
            <person name="Wei W."/>
            <person name="Gao Y.C."/>
            <person name="Liu J.Z."/>
            <person name="Shao H.Z."/>
            <person name="Wang X."/>
            <person name="Wang C.C."/>
            <person name="Yang T.C."/>
            <person name="Huo Q.B."/>
            <person name="Li W."/>
            <person name="Chen H.Y."/>
            <person name="Chen S.E."/>
            <person name="Zhou L.G."/>
            <person name="Ni X.B."/>
            <person name="Tian J.H."/>
            <person name="Sheng Y."/>
            <person name="Liu T."/>
            <person name="Pan Y.S."/>
            <person name="Xia L.Y."/>
            <person name="Li J."/>
            <person name="Zhao F."/>
            <person name="Cao W.C."/>
        </authorList>
    </citation>
    <scope>NUCLEOTIDE SEQUENCE [LARGE SCALE GENOMIC DNA]</scope>
    <source>
        <strain evidence="1">HaeL-2018</strain>
    </source>
</reference>
<accession>A0A9J6GGS8</accession>
<dbReference type="OrthoDB" id="6373272at2759"/>
<dbReference type="AlphaFoldDB" id="A0A9J6GGS8"/>